<evidence type="ECO:0000313" key="3">
    <source>
        <dbReference type="EMBL" id="KAG1789534.1"/>
    </source>
</evidence>
<accession>A0A9P7AHG2</accession>
<keyword evidence="1" id="KW-0472">Membrane</keyword>
<dbReference type="Proteomes" id="UP000719766">
    <property type="component" value="Unassembled WGS sequence"/>
</dbReference>
<sequence>MTLISNDPSWWPSINASHITSCFAVASSAMLMYDWALTFGQEVELIWRQRWSLMTFLYLSVRYVGIIHAVINMLMSLPILVTDAVSQIMYVALYWIGVTVFTMLGVIMIARLHAMYQHSRTVLIILLIAFLAVAVVNIVVAAITMKHFSGEELVLSGTYQCAIKFEGDAVLLGSISWIISTAWEALTLCLAVRIAVKHSRELQRHSAGQIIKDCFTVLLKTHVGSFASMLPAACLKLGYMSPTISADKYSPETRIYLGFLQIFTLAQMFVLGPRLILSVREYHTRLMAHSDAGPSMIPMSFQERVHISTGGGV</sequence>
<dbReference type="GeneID" id="64605367"/>
<evidence type="ECO:0000256" key="1">
    <source>
        <dbReference type="SAM" id="Phobius"/>
    </source>
</evidence>
<organism evidence="3 4">
    <name type="scientific">Suillus plorans</name>
    <dbReference type="NCBI Taxonomy" id="116603"/>
    <lineage>
        <taxon>Eukaryota</taxon>
        <taxon>Fungi</taxon>
        <taxon>Dikarya</taxon>
        <taxon>Basidiomycota</taxon>
        <taxon>Agaricomycotina</taxon>
        <taxon>Agaricomycetes</taxon>
        <taxon>Agaricomycetidae</taxon>
        <taxon>Boletales</taxon>
        <taxon>Suillineae</taxon>
        <taxon>Suillaceae</taxon>
        <taxon>Suillus</taxon>
    </lineage>
</organism>
<dbReference type="RefSeq" id="XP_041156594.1">
    <property type="nucleotide sequence ID" value="XM_041311603.1"/>
</dbReference>
<keyword evidence="1" id="KW-0812">Transmembrane</keyword>
<dbReference type="EMBL" id="JABBWE010000058">
    <property type="protein sequence ID" value="KAG1789534.1"/>
    <property type="molecule type" value="Genomic_DNA"/>
</dbReference>
<protein>
    <recommendedName>
        <fullName evidence="2">DUF6533 domain-containing protein</fullName>
    </recommendedName>
</protein>
<dbReference type="AlphaFoldDB" id="A0A9P7AHG2"/>
<keyword evidence="4" id="KW-1185">Reference proteome</keyword>
<keyword evidence="1" id="KW-1133">Transmembrane helix</keyword>
<feature type="transmembrane region" description="Helical" evidence="1">
    <location>
        <begin position="175"/>
        <end position="196"/>
    </location>
</feature>
<proteinExistence type="predicted"/>
<dbReference type="InterPro" id="IPR045340">
    <property type="entry name" value="DUF6533"/>
</dbReference>
<feature type="domain" description="DUF6533" evidence="2">
    <location>
        <begin position="22"/>
        <end position="67"/>
    </location>
</feature>
<feature type="transmembrane region" description="Helical" evidence="1">
    <location>
        <begin position="16"/>
        <end position="36"/>
    </location>
</feature>
<feature type="transmembrane region" description="Helical" evidence="1">
    <location>
        <begin position="122"/>
        <end position="145"/>
    </location>
</feature>
<reference evidence="3" key="1">
    <citation type="journal article" date="2020" name="New Phytol.">
        <title>Comparative genomics reveals dynamic genome evolution in host specialist ectomycorrhizal fungi.</title>
        <authorList>
            <person name="Lofgren L.A."/>
            <person name="Nguyen N.H."/>
            <person name="Vilgalys R."/>
            <person name="Ruytinx J."/>
            <person name="Liao H.L."/>
            <person name="Branco S."/>
            <person name="Kuo A."/>
            <person name="LaButti K."/>
            <person name="Lipzen A."/>
            <person name="Andreopoulos W."/>
            <person name="Pangilinan J."/>
            <person name="Riley R."/>
            <person name="Hundley H."/>
            <person name="Na H."/>
            <person name="Barry K."/>
            <person name="Grigoriev I.V."/>
            <person name="Stajich J.E."/>
            <person name="Kennedy P.G."/>
        </authorList>
    </citation>
    <scope>NUCLEOTIDE SEQUENCE</scope>
    <source>
        <strain evidence="3">S12</strain>
    </source>
</reference>
<gene>
    <name evidence="3" type="ORF">HD556DRAFT_776832</name>
</gene>
<feature type="transmembrane region" description="Helical" evidence="1">
    <location>
        <begin position="56"/>
        <end position="81"/>
    </location>
</feature>
<dbReference type="OrthoDB" id="2661215at2759"/>
<feature type="transmembrane region" description="Helical" evidence="1">
    <location>
        <begin position="259"/>
        <end position="277"/>
    </location>
</feature>
<evidence type="ECO:0000259" key="2">
    <source>
        <dbReference type="Pfam" id="PF20151"/>
    </source>
</evidence>
<evidence type="ECO:0000313" key="4">
    <source>
        <dbReference type="Proteomes" id="UP000719766"/>
    </source>
</evidence>
<name>A0A9P7AHG2_9AGAM</name>
<comment type="caution">
    <text evidence="3">The sequence shown here is derived from an EMBL/GenBank/DDBJ whole genome shotgun (WGS) entry which is preliminary data.</text>
</comment>
<feature type="transmembrane region" description="Helical" evidence="1">
    <location>
        <begin position="217"/>
        <end position="239"/>
    </location>
</feature>
<feature type="transmembrane region" description="Helical" evidence="1">
    <location>
        <begin position="87"/>
        <end position="110"/>
    </location>
</feature>
<dbReference type="Pfam" id="PF20151">
    <property type="entry name" value="DUF6533"/>
    <property type="match status" value="1"/>
</dbReference>